<dbReference type="EMBL" id="JAAGNX010000002">
    <property type="protein sequence ID" value="NDV62370.1"/>
    <property type="molecule type" value="Genomic_DNA"/>
</dbReference>
<feature type="binding site" evidence="3">
    <location>
        <begin position="185"/>
        <end position="187"/>
    </location>
    <ligand>
        <name>FAD</name>
        <dbReference type="ChEBI" id="CHEBI:57692"/>
    </ligand>
</feature>
<dbReference type="InterPro" id="IPR002081">
    <property type="entry name" value="Cryptochrome/DNA_photolyase_1"/>
</dbReference>
<dbReference type="Proteomes" id="UP000478417">
    <property type="component" value="Unassembled WGS sequence"/>
</dbReference>
<dbReference type="InterPro" id="IPR036134">
    <property type="entry name" value="Crypto/Photolyase_FAD-like_sf"/>
</dbReference>
<dbReference type="Pfam" id="PF03441">
    <property type="entry name" value="FAD_binding_7"/>
    <property type="match status" value="1"/>
</dbReference>
<comment type="cofactor">
    <cofactor evidence="3">
        <name>FAD</name>
        <dbReference type="ChEBI" id="CHEBI:57692"/>
    </cofactor>
    <text evidence="3">Binds 1 FAD per subunit.</text>
</comment>
<evidence type="ECO:0000313" key="5">
    <source>
        <dbReference type="EMBL" id="NDV62370.1"/>
    </source>
</evidence>
<feature type="domain" description="Cryptochrome/DNA photolyase FAD-binding" evidence="4">
    <location>
        <begin position="83"/>
        <end position="209"/>
    </location>
</feature>
<dbReference type="PANTHER" id="PTHR11455">
    <property type="entry name" value="CRYPTOCHROME"/>
    <property type="match status" value="1"/>
</dbReference>
<comment type="caution">
    <text evidence="5">The sequence shown here is derived from an EMBL/GenBank/DDBJ whole genome shotgun (WGS) entry which is preliminary data.</text>
</comment>
<dbReference type="RefSeq" id="WP_163964192.1">
    <property type="nucleotide sequence ID" value="NZ_JAAGNX010000002.1"/>
</dbReference>
<keyword evidence="2 3" id="KW-0274">FAD</keyword>
<evidence type="ECO:0000256" key="1">
    <source>
        <dbReference type="ARBA" id="ARBA00022630"/>
    </source>
</evidence>
<dbReference type="PANTHER" id="PTHR11455:SF9">
    <property type="entry name" value="CRYPTOCHROME CIRCADIAN CLOCK 5 ISOFORM X1"/>
    <property type="match status" value="1"/>
</dbReference>
<protein>
    <recommendedName>
        <fullName evidence="4">Cryptochrome/DNA photolyase FAD-binding domain-containing protein</fullName>
    </recommendedName>
</protein>
<evidence type="ECO:0000256" key="3">
    <source>
        <dbReference type="PIRSR" id="PIRSR602081-1"/>
    </source>
</evidence>
<dbReference type="GO" id="GO:0003904">
    <property type="term" value="F:deoxyribodipyrimidine photo-lyase activity"/>
    <property type="evidence" value="ECO:0007669"/>
    <property type="project" value="TreeGrafter"/>
</dbReference>
<dbReference type="Gene3D" id="1.10.579.10">
    <property type="entry name" value="DNA Cyclobutane Dipyrimidine Photolyase, subunit A, domain 3"/>
    <property type="match status" value="1"/>
</dbReference>
<feature type="binding site" evidence="3">
    <location>
        <position position="36"/>
    </location>
    <ligand>
        <name>FAD</name>
        <dbReference type="ChEBI" id="CHEBI:57692"/>
    </ligand>
</feature>
<feature type="binding site" evidence="3">
    <location>
        <position position="83"/>
    </location>
    <ligand>
        <name>FAD</name>
        <dbReference type="ChEBI" id="CHEBI:57692"/>
    </ligand>
</feature>
<evidence type="ECO:0000259" key="4">
    <source>
        <dbReference type="Pfam" id="PF03441"/>
    </source>
</evidence>
<dbReference type="SUPFAM" id="SSF48173">
    <property type="entry name" value="Cryptochrome/photolyase FAD-binding domain"/>
    <property type="match status" value="1"/>
</dbReference>
<dbReference type="GO" id="GO:0003677">
    <property type="term" value="F:DNA binding"/>
    <property type="evidence" value="ECO:0007669"/>
    <property type="project" value="TreeGrafter"/>
</dbReference>
<evidence type="ECO:0000256" key="2">
    <source>
        <dbReference type="ARBA" id="ARBA00022827"/>
    </source>
</evidence>
<dbReference type="AlphaFoldDB" id="A0A6B2M3Z0"/>
<sequence length="445" mass="50282">MKSSFQSSVVNTLAITPTRDEAIARLAAFMPNVSGYAKGRNFDRPGNQAVSEASPFLRYRLVTEREVVESVLAEYSYESAEKFIQEICWRTYWKGYLEMRPGIWERYKVDNQALHDNLEVDLQNRLEKARRGQTGIDCFDDWVQQLVTTGWLHNHTRMWFASIWIFTLKLPWQAGAALFLEHLLDGDAASNTLSWRWVAGLHTRGKHYLARADNINRYTDGRYNPQGLLNESAAPLPPDGAFESVPFAKVALLRDVHLPSLSCCPAGLLVIPDDLTPESGELSETPFSSICVLSGNDVMDSFNASPKVRAFCEGAVADSADRLAAHWDGKVTECQGEVIPTVGRASPDNVGRRERMRVYGGSVNCWVDGVVTWARNEHLKSVWYLRPPVGPWGDAMDDLRSALKAQGIKVFEYRRRWDSLHWPHATAGYFRFKDGLQDRLNRLLG</sequence>
<reference evidence="5 6" key="1">
    <citation type="submission" date="2020-02" db="EMBL/GenBank/DDBJ databases">
        <title>Albibacoteraceae fam. nov., the first described family within the subdivision 4 Verrucomicrobia.</title>
        <authorList>
            <person name="Xi F."/>
        </authorList>
    </citation>
    <scope>NUCLEOTIDE SEQUENCE [LARGE SCALE GENOMIC DNA]</scope>
    <source>
        <strain evidence="5 6">CK1056</strain>
    </source>
</reference>
<evidence type="ECO:0000313" key="6">
    <source>
        <dbReference type="Proteomes" id="UP000478417"/>
    </source>
</evidence>
<keyword evidence="6" id="KW-1185">Reference proteome</keyword>
<keyword evidence="1 3" id="KW-0285">Flavoprotein</keyword>
<proteinExistence type="predicted"/>
<dbReference type="GO" id="GO:0071949">
    <property type="term" value="F:FAD binding"/>
    <property type="evidence" value="ECO:0007669"/>
    <property type="project" value="TreeGrafter"/>
</dbReference>
<accession>A0A6B2M3Z0</accession>
<gene>
    <name evidence="5" type="ORF">G0Q06_07910</name>
</gene>
<dbReference type="InterPro" id="IPR005101">
    <property type="entry name" value="Cryptochr/Photolyase_FAD-bd"/>
</dbReference>
<name>A0A6B2M3Z0_9BACT</name>
<dbReference type="Gene3D" id="1.25.40.80">
    <property type="match status" value="1"/>
</dbReference>
<organism evidence="5 6">
    <name type="scientific">Oceanipulchritudo coccoides</name>
    <dbReference type="NCBI Taxonomy" id="2706888"/>
    <lineage>
        <taxon>Bacteria</taxon>
        <taxon>Pseudomonadati</taxon>
        <taxon>Verrucomicrobiota</taxon>
        <taxon>Opitutia</taxon>
        <taxon>Puniceicoccales</taxon>
        <taxon>Oceanipulchritudinaceae</taxon>
        <taxon>Oceanipulchritudo</taxon>
    </lineage>
</organism>